<feature type="disulfide bond" evidence="2">
    <location>
        <begin position="157"/>
        <end position="160"/>
    </location>
</feature>
<dbReference type="Pfam" id="PF21586">
    <property type="entry name" value="DraIII"/>
    <property type="match status" value="1"/>
</dbReference>
<sequence>MELCHKTVKSRTAYSKHFPHKCQLPLGHSGKCLEFPFLVSLSKTHPRIAAKIVRDATMTTGAAWKSSQAGPNRMPRYVAILDDDILLEKFNLDMQSLPEITRLKIREKAADYDSCIDVARKLTWLAYQLHGAPIPDSFTKNYLEEFFGPMVAGSTNCEICKLPLTIDLFSENRVGKAAVETAHKTPRLHNAENVGFAHRFCNVAQGNKSLDEFYLWMEEVLTRVKML</sequence>
<accession>A0A067XG67</accession>
<feature type="disulfide bond" evidence="2">
    <location>
        <begin position="4"/>
        <end position="32"/>
    </location>
</feature>
<keyword evidence="1 2" id="KW-0002">3D-structure</keyword>
<dbReference type="InterPro" id="IPR048434">
    <property type="entry name" value="DraIII-like"/>
</dbReference>
<evidence type="ECO:0000313" key="1">
    <source>
        <dbReference type="PDB" id="4L0K"/>
    </source>
</evidence>
<dbReference type="SMR" id="A0A067XG67"/>
<proteinExistence type="evidence at protein level"/>
<protein>
    <submittedName>
        <fullName evidence="1">DraIII</fullName>
    </submittedName>
</protein>
<organism evidence="1">
    <name type="scientific">Deinococcus radiophilus</name>
    <dbReference type="NCBI Taxonomy" id="32062"/>
    <lineage>
        <taxon>Bacteria</taxon>
        <taxon>Thermotogati</taxon>
        <taxon>Deinococcota</taxon>
        <taxon>Deinococci</taxon>
        <taxon>Deinococcales</taxon>
        <taxon>Deinococcaceae</taxon>
        <taxon>Deinococcus</taxon>
    </lineage>
</organism>
<dbReference type="EvolutionaryTrace" id="A0A067XG67"/>
<evidence type="ECO:0007829" key="2">
    <source>
        <dbReference type="PDB" id="4L0K"/>
    </source>
</evidence>
<feature type="disulfide bond" evidence="2">
    <location>
        <begin position="4"/>
        <end position="22"/>
    </location>
</feature>
<dbReference type="PDB" id="4L0K">
    <property type="method" value="X-ray"/>
    <property type="resolution" value="2.33 A"/>
    <property type="chains" value="A/B/C/D=1-227"/>
</dbReference>
<dbReference type="PDBsum" id="4L0K"/>
<name>A0A067XG67_9DEIO</name>
<dbReference type="AlphaFoldDB" id="A0A067XG67"/>
<feature type="disulfide bond" evidence="2">
    <location>
        <begin position="22"/>
        <end position="32"/>
    </location>
</feature>
<feature type="disulfide bond" evidence="2">
    <location>
        <begin position="160"/>
        <end position="201"/>
    </location>
</feature>
<reference evidence="1 2" key="1">
    <citation type="journal article" date="2014" name="Protein Cell">
        <title>Elimination of inter-domain interactions increases the cleavage fidelity of the restriction endonuclease DraIII.</title>
        <authorList>
            <person name="Zhuo W."/>
            <person name="Lai X."/>
            <person name="Zhang L."/>
            <person name="Chan S.H."/>
            <person name="Li F."/>
            <person name="Zhu Z."/>
            <person name="Yang M."/>
            <person name="Sun D."/>
        </authorList>
    </citation>
    <scope>X-RAY CRYSTALLOGRAPHY (2.33 ANGSTROMS)</scope>
    <scope>DISULFIDE BONDS</scope>
</reference>
<dbReference type="RefSeq" id="WP_324295858.1">
    <property type="nucleotide sequence ID" value="NZ_CP086380.1"/>
</dbReference>